<sequence length="145" mass="14555">MQSAASRQPGLEQQSDSLLAMLAECKTDGSPPGGWVSLTSTERLAKAEEIVMQLATGLSLSLAGAVESKRMPMLQTHPTTIVLGHGTSCGGTFNGMLGGGIPLRHTAPAMARRGGANHESGAGILRAGAAPGGGGLTLGMACAPY</sequence>
<name>A0A7S4MDW1_9EUKA</name>
<reference evidence="1" key="1">
    <citation type="submission" date="2021-01" db="EMBL/GenBank/DDBJ databases">
        <authorList>
            <person name="Corre E."/>
            <person name="Pelletier E."/>
            <person name="Niang G."/>
            <person name="Scheremetjew M."/>
            <person name="Finn R."/>
            <person name="Kale V."/>
            <person name="Holt S."/>
            <person name="Cochrane G."/>
            <person name="Meng A."/>
            <person name="Brown T."/>
            <person name="Cohen L."/>
        </authorList>
    </citation>
    <scope>NUCLEOTIDE SEQUENCE</scope>
    <source>
        <strain evidence="1">UIO037</strain>
    </source>
</reference>
<accession>A0A7S4MDW1</accession>
<gene>
    <name evidence="1" type="ORF">CPOL0286_LOCUS7836</name>
</gene>
<proteinExistence type="predicted"/>
<dbReference type="AlphaFoldDB" id="A0A7S4MDW1"/>
<organism evidence="1">
    <name type="scientific">Prymnesium polylepis</name>
    <dbReference type="NCBI Taxonomy" id="72548"/>
    <lineage>
        <taxon>Eukaryota</taxon>
        <taxon>Haptista</taxon>
        <taxon>Haptophyta</taxon>
        <taxon>Prymnesiophyceae</taxon>
        <taxon>Prymnesiales</taxon>
        <taxon>Prymnesiaceae</taxon>
        <taxon>Prymnesium</taxon>
    </lineage>
</organism>
<evidence type="ECO:0000313" key="1">
    <source>
        <dbReference type="EMBL" id="CAE2216522.1"/>
    </source>
</evidence>
<protein>
    <submittedName>
        <fullName evidence="1">Uncharacterized protein</fullName>
    </submittedName>
</protein>
<dbReference type="EMBL" id="HBKO01017196">
    <property type="protein sequence ID" value="CAE2216522.1"/>
    <property type="molecule type" value="Transcribed_RNA"/>
</dbReference>